<comment type="caution">
    <text evidence="1">The sequence shown here is derived from an EMBL/GenBank/DDBJ whole genome shotgun (WGS) entry which is preliminary data.</text>
</comment>
<name>A0A179V5U5_9MYCO</name>
<dbReference type="EMBL" id="LQYE01000031">
    <property type="protein sequence ID" value="OAT67017.1"/>
    <property type="molecule type" value="Genomic_DNA"/>
</dbReference>
<evidence type="ECO:0000313" key="2">
    <source>
        <dbReference type="Proteomes" id="UP000186919"/>
    </source>
</evidence>
<reference evidence="1 2" key="1">
    <citation type="submission" date="2016-01" db="EMBL/GenBank/DDBJ databases">
        <title>Mycobacterium immunogenum strain CD11_6 genome sequencing and assembly.</title>
        <authorList>
            <person name="Kaur G."/>
            <person name="Nair G.R."/>
            <person name="Mayilraj S."/>
        </authorList>
    </citation>
    <scope>NUCLEOTIDE SEQUENCE [LARGE SCALE GENOMIC DNA]</scope>
    <source>
        <strain evidence="1 2">CD11-6</strain>
    </source>
</reference>
<evidence type="ECO:0000313" key="1">
    <source>
        <dbReference type="EMBL" id="OAT67017.1"/>
    </source>
</evidence>
<dbReference type="RefSeq" id="WP_409347496.1">
    <property type="nucleotide sequence ID" value="NZ_LQYE01000031.1"/>
</dbReference>
<dbReference type="AlphaFoldDB" id="A0A179V5U5"/>
<proteinExistence type="predicted"/>
<gene>
    <name evidence="1" type="ORF">AWB85_15515</name>
</gene>
<accession>A0A179V5U5</accession>
<protein>
    <submittedName>
        <fullName evidence="1">Uncharacterized protein</fullName>
    </submittedName>
</protein>
<dbReference type="NCBIfam" id="NF046112">
    <property type="entry name" value="MSMEG_6209_Nter"/>
    <property type="match status" value="1"/>
</dbReference>
<sequence>MWIAAMSGVSEQRQVESMEHRLVSEYNYLPPEIVTGAVRDAYARFMDSRLRDFVLVLVERRARKELTQAFPKSLVGDARLNGDLTR</sequence>
<dbReference type="Gene3D" id="1.10.8.1060">
    <property type="entry name" value="Corynebacterium glutamicum thioredoxin-dependent arsenate reductase, N-terminal domain"/>
    <property type="match status" value="1"/>
</dbReference>
<organism evidence="1 2">
    <name type="scientific">Mycobacteroides immunogenum</name>
    <dbReference type="NCBI Taxonomy" id="83262"/>
    <lineage>
        <taxon>Bacteria</taxon>
        <taxon>Bacillati</taxon>
        <taxon>Actinomycetota</taxon>
        <taxon>Actinomycetes</taxon>
        <taxon>Mycobacteriales</taxon>
        <taxon>Mycobacteriaceae</taxon>
        <taxon>Mycobacteroides</taxon>
    </lineage>
</organism>
<dbReference type="Proteomes" id="UP000186919">
    <property type="component" value="Unassembled WGS sequence"/>
</dbReference>